<dbReference type="Pfam" id="PF14054">
    <property type="entry name" value="DUF4249"/>
    <property type="match status" value="1"/>
</dbReference>
<evidence type="ECO:0000313" key="1">
    <source>
        <dbReference type="EMBL" id="MBB6499270.1"/>
    </source>
</evidence>
<dbReference type="EMBL" id="JACHCC010000003">
    <property type="protein sequence ID" value="MBB6499270.1"/>
    <property type="molecule type" value="Genomic_DNA"/>
</dbReference>
<dbReference type="AlphaFoldDB" id="A0A7X0J1B4"/>
<sequence>MYSIKSYTGLLLLLLFAACEKETNIDIANRPAQLVVLGELNQLDNGLVNLSTSVFSTVNSGFTDVEDAQVSLFDQHNSLIEKYTYKGKGNYTGKPGITSQSYKLTVDYKGKTYEGMTAIPSAFQLDVKDLEADYIDVGINDLSPETNNYIFELLARNYSVDRYYITQGQKVKVNSEAELLDQLSHNPGLQVGRDTTFSPESRKILISTIDTRTENAKYNELRDLSGRIFLRDKTFNGGGTTLEIRFHETEFKTENMQITLSVKSVTPEYFNYLYAMDLQQAKSTTGSLDVPLKGNMNNALGIFGGCYIQRIIVKK</sequence>
<reference evidence="1 2" key="1">
    <citation type="submission" date="2020-08" db="EMBL/GenBank/DDBJ databases">
        <title>Genomic Encyclopedia of Type Strains, Phase IV (KMG-V): Genome sequencing to study the core and pangenomes of soil and plant-associated prokaryotes.</title>
        <authorList>
            <person name="Whitman W."/>
        </authorList>
    </citation>
    <scope>NUCLEOTIDE SEQUENCE [LARGE SCALE GENOMIC DNA]</scope>
    <source>
        <strain evidence="1 2">M2T3</strain>
    </source>
</reference>
<organism evidence="1 2">
    <name type="scientific">Pedobacter cryoconitis</name>
    <dbReference type="NCBI Taxonomy" id="188932"/>
    <lineage>
        <taxon>Bacteria</taxon>
        <taxon>Pseudomonadati</taxon>
        <taxon>Bacteroidota</taxon>
        <taxon>Sphingobacteriia</taxon>
        <taxon>Sphingobacteriales</taxon>
        <taxon>Sphingobacteriaceae</taxon>
        <taxon>Pedobacter</taxon>
    </lineage>
</organism>
<dbReference type="PROSITE" id="PS51257">
    <property type="entry name" value="PROKAR_LIPOPROTEIN"/>
    <property type="match status" value="1"/>
</dbReference>
<evidence type="ECO:0008006" key="3">
    <source>
        <dbReference type="Google" id="ProtNLM"/>
    </source>
</evidence>
<accession>A0A7X0J1B4</accession>
<dbReference type="Proteomes" id="UP000521017">
    <property type="component" value="Unassembled WGS sequence"/>
</dbReference>
<dbReference type="InterPro" id="IPR025345">
    <property type="entry name" value="DUF4249"/>
</dbReference>
<gene>
    <name evidence="1" type="ORF">HDF25_001411</name>
</gene>
<name>A0A7X0J1B4_9SPHI</name>
<protein>
    <recommendedName>
        <fullName evidence="3">DUF4249 domain-containing protein</fullName>
    </recommendedName>
</protein>
<comment type="caution">
    <text evidence="1">The sequence shown here is derived from an EMBL/GenBank/DDBJ whole genome shotgun (WGS) entry which is preliminary data.</text>
</comment>
<dbReference type="RefSeq" id="WP_184624004.1">
    <property type="nucleotide sequence ID" value="NZ_JACHCC010000003.1"/>
</dbReference>
<evidence type="ECO:0000313" key="2">
    <source>
        <dbReference type="Proteomes" id="UP000521017"/>
    </source>
</evidence>
<proteinExistence type="predicted"/>